<keyword evidence="6" id="KW-1185">Reference proteome</keyword>
<accession>A0A7J7DSN6</accession>
<dbReference type="InterPro" id="IPR000782">
    <property type="entry name" value="FAS1_domain"/>
</dbReference>
<evidence type="ECO:0000259" key="4">
    <source>
        <dbReference type="PROSITE" id="PS50213"/>
    </source>
</evidence>
<evidence type="ECO:0000256" key="3">
    <source>
        <dbReference type="SAM" id="SignalP"/>
    </source>
</evidence>
<evidence type="ECO:0000256" key="2">
    <source>
        <dbReference type="SAM" id="Phobius"/>
    </source>
</evidence>
<comment type="similarity">
    <text evidence="1">Belongs to the fasciclin-like AGP family.</text>
</comment>
<keyword evidence="2" id="KW-0472">Membrane</keyword>
<reference evidence="5 6" key="1">
    <citation type="journal article" date="2020" name="Nat. Commun.">
        <title>Genome of Tripterygium wilfordii and identification of cytochrome P450 involved in triptolide biosynthesis.</title>
        <authorList>
            <person name="Tu L."/>
            <person name="Su P."/>
            <person name="Zhang Z."/>
            <person name="Gao L."/>
            <person name="Wang J."/>
            <person name="Hu T."/>
            <person name="Zhou J."/>
            <person name="Zhang Y."/>
            <person name="Zhao Y."/>
            <person name="Liu Y."/>
            <person name="Song Y."/>
            <person name="Tong Y."/>
            <person name="Lu Y."/>
            <person name="Yang J."/>
            <person name="Xu C."/>
            <person name="Jia M."/>
            <person name="Peters R.J."/>
            <person name="Huang L."/>
            <person name="Gao W."/>
        </authorList>
    </citation>
    <scope>NUCLEOTIDE SEQUENCE [LARGE SCALE GENOMIC DNA]</scope>
    <source>
        <strain evidence="6">cv. XIE 37</strain>
        <tissue evidence="5">Leaf</tissue>
    </source>
</reference>
<protein>
    <recommendedName>
        <fullName evidence="4">FAS1 domain-containing protein</fullName>
    </recommendedName>
</protein>
<dbReference type="InParanoid" id="A0A7J7DSN6"/>
<dbReference type="Proteomes" id="UP000593562">
    <property type="component" value="Unassembled WGS sequence"/>
</dbReference>
<dbReference type="PROSITE" id="PS50213">
    <property type="entry name" value="FAS1"/>
    <property type="match status" value="1"/>
</dbReference>
<keyword evidence="2" id="KW-1133">Transmembrane helix</keyword>
<dbReference type="InterPro" id="IPR052806">
    <property type="entry name" value="Fasciclin-like_AGP"/>
</dbReference>
<feature type="transmembrane region" description="Helical" evidence="2">
    <location>
        <begin position="202"/>
        <end position="225"/>
    </location>
</feature>
<evidence type="ECO:0000256" key="1">
    <source>
        <dbReference type="ARBA" id="ARBA00007843"/>
    </source>
</evidence>
<keyword evidence="2" id="KW-0812">Transmembrane</keyword>
<dbReference type="PANTHER" id="PTHR33985:SF29">
    <property type="entry name" value="FAS1 DOMAIN-CONTAINING PROTEIN"/>
    <property type="match status" value="1"/>
</dbReference>
<feature type="signal peptide" evidence="3">
    <location>
        <begin position="1"/>
        <end position="27"/>
    </location>
</feature>
<feature type="chain" id="PRO_5029846210" description="FAS1 domain-containing protein" evidence="3">
    <location>
        <begin position="28"/>
        <end position="235"/>
    </location>
</feature>
<sequence length="235" mass="26485">MANNKTTFLLLFFFFFLLSTILLPAKASQEDSNMQPTQYGSSGVNISGIVSALAHKAHYEFASQTLEATLSSLIGKKNSSFTIFCPKDSAYASLRYAPPPPTLVAYHITPNNLQREDLELRSDTLRMYSRIDTLLPGHPLVAQLNLVNIIDWNIYDDGRVIVHGIDGFFDPSVQAILFPWLEHDETIKREEEGSFNIAHHPLGFLAIFVLCVFAVSELFFWAYLCGYGRREITTK</sequence>
<feature type="domain" description="FAS1" evidence="4">
    <location>
        <begin position="46"/>
        <end position="169"/>
    </location>
</feature>
<keyword evidence="3" id="KW-0732">Signal</keyword>
<dbReference type="EMBL" id="JAAARO010000004">
    <property type="protein sequence ID" value="KAF5749380.1"/>
    <property type="molecule type" value="Genomic_DNA"/>
</dbReference>
<name>A0A7J7DSN6_TRIWF</name>
<dbReference type="SUPFAM" id="SSF82153">
    <property type="entry name" value="FAS1 domain"/>
    <property type="match status" value="1"/>
</dbReference>
<comment type="caution">
    <text evidence="5">The sequence shown here is derived from an EMBL/GenBank/DDBJ whole genome shotgun (WGS) entry which is preliminary data.</text>
</comment>
<dbReference type="AlphaFoldDB" id="A0A7J7DSN6"/>
<organism evidence="5 6">
    <name type="scientific">Tripterygium wilfordii</name>
    <name type="common">Thunder God vine</name>
    <dbReference type="NCBI Taxonomy" id="458696"/>
    <lineage>
        <taxon>Eukaryota</taxon>
        <taxon>Viridiplantae</taxon>
        <taxon>Streptophyta</taxon>
        <taxon>Embryophyta</taxon>
        <taxon>Tracheophyta</taxon>
        <taxon>Spermatophyta</taxon>
        <taxon>Magnoliopsida</taxon>
        <taxon>eudicotyledons</taxon>
        <taxon>Gunneridae</taxon>
        <taxon>Pentapetalae</taxon>
        <taxon>rosids</taxon>
        <taxon>fabids</taxon>
        <taxon>Celastrales</taxon>
        <taxon>Celastraceae</taxon>
        <taxon>Tripterygium</taxon>
    </lineage>
</organism>
<dbReference type="InterPro" id="IPR036378">
    <property type="entry name" value="FAS1_dom_sf"/>
</dbReference>
<proteinExistence type="inferred from homology"/>
<evidence type="ECO:0000313" key="6">
    <source>
        <dbReference type="Proteomes" id="UP000593562"/>
    </source>
</evidence>
<evidence type="ECO:0000313" key="5">
    <source>
        <dbReference type="EMBL" id="KAF5749380.1"/>
    </source>
</evidence>
<dbReference type="Gene3D" id="2.30.180.10">
    <property type="entry name" value="FAS1 domain"/>
    <property type="match status" value="1"/>
</dbReference>
<gene>
    <name evidence="5" type="ORF">HS088_TW04G01349</name>
</gene>
<dbReference type="PANTHER" id="PTHR33985">
    <property type="entry name" value="OS02G0491300 PROTEIN-RELATED"/>
    <property type="match status" value="1"/>
</dbReference>